<feature type="region of interest" description="Disordered" evidence="1">
    <location>
        <begin position="372"/>
        <end position="445"/>
    </location>
</feature>
<reference evidence="2" key="1">
    <citation type="submission" date="2020-05" db="EMBL/GenBank/DDBJ databases">
        <title>Phylogenomic resolution of chytrid fungi.</title>
        <authorList>
            <person name="Stajich J.E."/>
            <person name="Amses K."/>
            <person name="Simmons R."/>
            <person name="Seto K."/>
            <person name="Myers J."/>
            <person name="Bonds A."/>
            <person name="Quandt C.A."/>
            <person name="Barry K."/>
            <person name="Liu P."/>
            <person name="Grigoriev I."/>
            <person name="Longcore J.E."/>
            <person name="James T.Y."/>
        </authorList>
    </citation>
    <scope>NUCLEOTIDE SEQUENCE</scope>
    <source>
        <strain evidence="2">JEL0318</strain>
    </source>
</reference>
<evidence type="ECO:0000313" key="2">
    <source>
        <dbReference type="EMBL" id="KAJ3048810.1"/>
    </source>
</evidence>
<dbReference type="Proteomes" id="UP001212841">
    <property type="component" value="Unassembled WGS sequence"/>
</dbReference>
<feature type="compositionally biased region" description="Basic and acidic residues" evidence="1">
    <location>
        <begin position="385"/>
        <end position="394"/>
    </location>
</feature>
<keyword evidence="3" id="KW-1185">Reference proteome</keyword>
<sequence>MFDPKWKAISSYENVLFGEDVNNEVLEQIAEDQKAIYKHDRPNENRCLLIIDDSGTELKRKNLQYWFSKFTTMFRHWGGDLIWSCHALTYMEGAQIQNILQFAIWDLNRKALRKLVHDTATARVDEDALFKLIKENTMTPHSCVFIDYTKAPDETMVYSQYLFDSGATNNPNNAEFFTPRNPFVARFRLFSCVIPLTVYTTAKQNDTLAIVENGVKRLVTVPPGNYNSSTFPAQLKNALGGSYLVFFDENQRNIRIENPNVTFSILGLDKVEMSDNEQTTSAPDAPVKAASSYPKKGTMTDQRKQNLARARAQRKINLELKKYSKDKRTAAEMRAEEEIQRRAEELAAKKAEDLLAKRQLDAELEELRQWKKMQAEQQKGSGKGKKADAHQESIKKKKNPAKKVKPPPSDSETSEEEDDEPAPRRGRGSGRQQHSSSSSYPSNFGIDFSLLAGLVD</sequence>
<comment type="caution">
    <text evidence="2">The sequence shown here is derived from an EMBL/GenBank/DDBJ whole genome shotgun (WGS) entry which is preliminary data.</text>
</comment>
<feature type="region of interest" description="Disordered" evidence="1">
    <location>
        <begin position="275"/>
        <end position="305"/>
    </location>
</feature>
<name>A0AAD5X0M1_9FUNG</name>
<proteinExistence type="predicted"/>
<evidence type="ECO:0000313" key="3">
    <source>
        <dbReference type="Proteomes" id="UP001212841"/>
    </source>
</evidence>
<gene>
    <name evidence="2" type="ORF">HK097_010191</name>
</gene>
<protein>
    <submittedName>
        <fullName evidence="2">Uncharacterized protein</fullName>
    </submittedName>
</protein>
<dbReference type="AlphaFoldDB" id="A0AAD5X0M1"/>
<dbReference type="EMBL" id="JADGJD010000735">
    <property type="protein sequence ID" value="KAJ3048810.1"/>
    <property type="molecule type" value="Genomic_DNA"/>
</dbReference>
<feature type="compositionally biased region" description="Low complexity" evidence="1">
    <location>
        <begin position="430"/>
        <end position="439"/>
    </location>
</feature>
<organism evidence="2 3">
    <name type="scientific">Rhizophlyctis rosea</name>
    <dbReference type="NCBI Taxonomy" id="64517"/>
    <lineage>
        <taxon>Eukaryota</taxon>
        <taxon>Fungi</taxon>
        <taxon>Fungi incertae sedis</taxon>
        <taxon>Chytridiomycota</taxon>
        <taxon>Chytridiomycota incertae sedis</taxon>
        <taxon>Chytridiomycetes</taxon>
        <taxon>Rhizophlyctidales</taxon>
        <taxon>Rhizophlyctidaceae</taxon>
        <taxon>Rhizophlyctis</taxon>
    </lineage>
</organism>
<feature type="compositionally biased region" description="Basic residues" evidence="1">
    <location>
        <begin position="395"/>
        <end position="405"/>
    </location>
</feature>
<accession>A0AAD5X0M1</accession>
<evidence type="ECO:0000256" key="1">
    <source>
        <dbReference type="SAM" id="MobiDB-lite"/>
    </source>
</evidence>